<organism evidence="9">
    <name type="scientific">hydrothermal vent metagenome</name>
    <dbReference type="NCBI Taxonomy" id="652676"/>
    <lineage>
        <taxon>unclassified sequences</taxon>
        <taxon>metagenomes</taxon>
        <taxon>ecological metagenomes</taxon>
    </lineage>
</organism>
<dbReference type="InterPro" id="IPR039763">
    <property type="entry name" value="ARMT1"/>
</dbReference>
<dbReference type="SUPFAM" id="SSF111321">
    <property type="entry name" value="AF1104-like"/>
    <property type="match status" value="1"/>
</dbReference>
<evidence type="ECO:0000256" key="7">
    <source>
        <dbReference type="ARBA" id="ARBA00048809"/>
    </source>
</evidence>
<evidence type="ECO:0000256" key="2">
    <source>
        <dbReference type="ARBA" id="ARBA00001936"/>
    </source>
</evidence>
<proteinExistence type="inferred from homology"/>
<dbReference type="PANTHER" id="PTHR12260:SF6">
    <property type="entry name" value="DAMAGE-CONTROL PHOSPHATASE ARMT1"/>
    <property type="match status" value="1"/>
</dbReference>
<evidence type="ECO:0000256" key="5">
    <source>
        <dbReference type="ARBA" id="ARBA00022801"/>
    </source>
</evidence>
<evidence type="ECO:0000256" key="4">
    <source>
        <dbReference type="ARBA" id="ARBA00022723"/>
    </source>
</evidence>
<evidence type="ECO:0000313" key="9">
    <source>
        <dbReference type="EMBL" id="VAW42990.1"/>
    </source>
</evidence>
<dbReference type="GO" id="GO:0005634">
    <property type="term" value="C:nucleus"/>
    <property type="evidence" value="ECO:0007669"/>
    <property type="project" value="TreeGrafter"/>
</dbReference>
<comment type="catalytic activity">
    <reaction evidence="1">
        <text>beta-D-fructose 1-phosphate + H2O = D-fructose + phosphate</text>
        <dbReference type="Rhea" id="RHEA:35603"/>
        <dbReference type="ChEBI" id="CHEBI:15377"/>
        <dbReference type="ChEBI" id="CHEBI:37721"/>
        <dbReference type="ChEBI" id="CHEBI:43474"/>
        <dbReference type="ChEBI" id="CHEBI:138881"/>
    </reaction>
</comment>
<dbReference type="AlphaFoldDB" id="A0A3B0VRB6"/>
<evidence type="ECO:0000256" key="3">
    <source>
        <dbReference type="ARBA" id="ARBA00009519"/>
    </source>
</evidence>
<keyword evidence="6" id="KW-0464">Manganese</keyword>
<dbReference type="Gene3D" id="1.20.930.60">
    <property type="match status" value="1"/>
</dbReference>
<dbReference type="PANTHER" id="PTHR12260">
    <property type="entry name" value="DAMAGE-CONTROL PHOSPHATASE ARMT1"/>
    <property type="match status" value="1"/>
</dbReference>
<comment type="catalytic activity">
    <reaction evidence="7">
        <text>beta-D-fructose 6-phosphate = dihydroxyacetone + D-glyceraldehyde 3-phosphate</text>
        <dbReference type="Rhea" id="RHEA:28002"/>
        <dbReference type="ChEBI" id="CHEBI:16016"/>
        <dbReference type="ChEBI" id="CHEBI:57634"/>
        <dbReference type="ChEBI" id="CHEBI:59776"/>
    </reaction>
</comment>
<keyword evidence="4" id="KW-0479">Metal-binding</keyword>
<dbReference type="InterPro" id="IPR002791">
    <property type="entry name" value="ARMT1-like_metal-bd"/>
</dbReference>
<keyword evidence="5" id="KW-0378">Hydrolase</keyword>
<protein>
    <recommendedName>
        <fullName evidence="8">Damage-control phosphatase ARMT1-like metal-binding domain-containing protein</fullName>
    </recommendedName>
</protein>
<dbReference type="InterPro" id="IPR036075">
    <property type="entry name" value="ARMT-1-like_metal-bd_sf"/>
</dbReference>
<feature type="non-terminal residue" evidence="9">
    <location>
        <position position="221"/>
    </location>
</feature>
<dbReference type="GO" id="GO:0006974">
    <property type="term" value="P:DNA damage response"/>
    <property type="evidence" value="ECO:0007669"/>
    <property type="project" value="TreeGrafter"/>
</dbReference>
<comment type="cofactor">
    <cofactor evidence="2">
        <name>Mn(2+)</name>
        <dbReference type="ChEBI" id="CHEBI:29035"/>
    </cofactor>
</comment>
<dbReference type="Pfam" id="PF01937">
    <property type="entry name" value="ARMT1-like_dom"/>
    <property type="match status" value="1"/>
</dbReference>
<dbReference type="GO" id="GO:0046872">
    <property type="term" value="F:metal ion binding"/>
    <property type="evidence" value="ECO:0007669"/>
    <property type="project" value="UniProtKB-KW"/>
</dbReference>
<gene>
    <name evidence="9" type="ORF">MNBD_CHLOROFLEXI01-81</name>
</gene>
<name>A0A3B0VRB6_9ZZZZ</name>
<sequence length="221" mass="24922">MFPSPHPHLTQPPFLHGQDTAFIRHTITQRLPNIVRRVLTENDLPTTAVSQLNSLLDEMENGVIRPLPQHLAPDLDAWQAAIIPYEGQPWLQVPWFFAETYLYRRVIAAIDHFRSGIDPYRGQKRQSLQSSQAQIDALVGQLNEMIVAGWQTDNFRQLLLADLWGNQADMSMWAANDANMPNHAAEADQLAHLLVDDGDAAQELLQNPVSQVDFIIDNAGF</sequence>
<accession>A0A3B0VRB6</accession>
<dbReference type="GO" id="GO:0016791">
    <property type="term" value="F:phosphatase activity"/>
    <property type="evidence" value="ECO:0007669"/>
    <property type="project" value="TreeGrafter"/>
</dbReference>
<comment type="similarity">
    <text evidence="3">Belongs to the damage-control phosphatase family. Sugar phosphate phosphatase III subfamily.</text>
</comment>
<feature type="domain" description="Damage-control phosphatase ARMT1-like metal-binding" evidence="8">
    <location>
        <begin position="26"/>
        <end position="221"/>
    </location>
</feature>
<evidence type="ECO:0000259" key="8">
    <source>
        <dbReference type="Pfam" id="PF01937"/>
    </source>
</evidence>
<reference evidence="9" key="1">
    <citation type="submission" date="2018-06" db="EMBL/GenBank/DDBJ databases">
        <authorList>
            <person name="Zhirakovskaya E."/>
        </authorList>
    </citation>
    <scope>NUCLEOTIDE SEQUENCE</scope>
</reference>
<evidence type="ECO:0000256" key="6">
    <source>
        <dbReference type="ARBA" id="ARBA00023211"/>
    </source>
</evidence>
<evidence type="ECO:0000256" key="1">
    <source>
        <dbReference type="ARBA" id="ARBA00001326"/>
    </source>
</evidence>
<dbReference type="EMBL" id="UOEU01000995">
    <property type="protein sequence ID" value="VAW42990.1"/>
    <property type="molecule type" value="Genomic_DNA"/>
</dbReference>